<dbReference type="EMBL" id="JAPQKH010000001">
    <property type="protein sequence ID" value="KAJ5116078.1"/>
    <property type="molecule type" value="Genomic_DNA"/>
</dbReference>
<proteinExistence type="predicted"/>
<gene>
    <name evidence="1" type="ORF">N7456_000426</name>
</gene>
<keyword evidence="2" id="KW-1185">Reference proteome</keyword>
<reference evidence="1" key="2">
    <citation type="journal article" date="2023" name="IMA Fungus">
        <title>Comparative genomic study of the Penicillium genus elucidates a diverse pangenome and 15 lateral gene transfer events.</title>
        <authorList>
            <person name="Petersen C."/>
            <person name="Sorensen T."/>
            <person name="Nielsen M.R."/>
            <person name="Sondergaard T.E."/>
            <person name="Sorensen J.L."/>
            <person name="Fitzpatrick D.A."/>
            <person name="Frisvad J.C."/>
            <person name="Nielsen K.L."/>
        </authorList>
    </citation>
    <scope>NUCLEOTIDE SEQUENCE</scope>
    <source>
        <strain evidence="1">IBT 30069</strain>
    </source>
</reference>
<comment type="caution">
    <text evidence="1">The sequence shown here is derived from an EMBL/GenBank/DDBJ whole genome shotgun (WGS) entry which is preliminary data.</text>
</comment>
<evidence type="ECO:0000313" key="1">
    <source>
        <dbReference type="EMBL" id="KAJ5116078.1"/>
    </source>
</evidence>
<reference evidence="1" key="1">
    <citation type="submission" date="2022-11" db="EMBL/GenBank/DDBJ databases">
        <authorList>
            <person name="Petersen C."/>
        </authorList>
    </citation>
    <scope>NUCLEOTIDE SEQUENCE</scope>
    <source>
        <strain evidence="1">IBT 30069</strain>
    </source>
</reference>
<accession>A0A9W9GDH9</accession>
<organism evidence="1 2">
    <name type="scientific">Penicillium angulare</name>
    <dbReference type="NCBI Taxonomy" id="116970"/>
    <lineage>
        <taxon>Eukaryota</taxon>
        <taxon>Fungi</taxon>
        <taxon>Dikarya</taxon>
        <taxon>Ascomycota</taxon>
        <taxon>Pezizomycotina</taxon>
        <taxon>Eurotiomycetes</taxon>
        <taxon>Eurotiomycetidae</taxon>
        <taxon>Eurotiales</taxon>
        <taxon>Aspergillaceae</taxon>
        <taxon>Penicillium</taxon>
    </lineage>
</organism>
<evidence type="ECO:0000313" key="2">
    <source>
        <dbReference type="Proteomes" id="UP001149165"/>
    </source>
</evidence>
<name>A0A9W9GDH9_9EURO</name>
<dbReference type="Proteomes" id="UP001149165">
    <property type="component" value="Unassembled WGS sequence"/>
</dbReference>
<protein>
    <submittedName>
        <fullName evidence="1">Uncharacterized protein</fullName>
    </submittedName>
</protein>
<sequence>MWRIFKKVSPVKEKGRFLNPPPPKIPARQKTLSDTIERLQPPRFCLRSTQSSYRSYDAYEIKALSSWAFVPNLPSLVGS</sequence>
<dbReference type="AlphaFoldDB" id="A0A9W9GDH9"/>